<dbReference type="SUPFAM" id="SSF51905">
    <property type="entry name" value="FAD/NAD(P)-binding domain"/>
    <property type="match status" value="1"/>
</dbReference>
<dbReference type="InterPro" id="IPR036188">
    <property type="entry name" value="FAD/NAD-bd_sf"/>
</dbReference>
<dbReference type="GO" id="GO:0004148">
    <property type="term" value="F:dihydrolipoyl dehydrogenase (NADH) activity"/>
    <property type="evidence" value="ECO:0007669"/>
    <property type="project" value="UniProtKB-EC"/>
</dbReference>
<dbReference type="PROSITE" id="PS00076">
    <property type="entry name" value="PYRIDINE_REDOX_1"/>
    <property type="match status" value="1"/>
</dbReference>
<keyword evidence="7 14" id="KW-0274">FAD</keyword>
<feature type="disulfide bond" description="Redox-active" evidence="15">
    <location>
        <begin position="40"/>
        <end position="45"/>
    </location>
</feature>
<keyword evidence="8 16" id="KW-0560">Oxidoreductase</keyword>
<feature type="binding site" evidence="14">
    <location>
        <position position="312"/>
    </location>
    <ligand>
        <name>FAD</name>
        <dbReference type="ChEBI" id="CHEBI:57692"/>
    </ligand>
</feature>
<evidence type="ECO:0000256" key="11">
    <source>
        <dbReference type="ARBA" id="ARBA00023284"/>
    </source>
</evidence>
<dbReference type="PRINTS" id="PR00368">
    <property type="entry name" value="FADPNR"/>
</dbReference>
<dbReference type="SUPFAM" id="SSF55424">
    <property type="entry name" value="FAD/NAD-linked reductases, dimerisation (C-terminal) domain"/>
    <property type="match status" value="1"/>
</dbReference>
<dbReference type="Gene3D" id="3.30.390.30">
    <property type="match status" value="1"/>
</dbReference>
<dbReference type="GO" id="GO:0005737">
    <property type="term" value="C:cytoplasm"/>
    <property type="evidence" value="ECO:0007669"/>
    <property type="project" value="UniProtKB-SubCell"/>
</dbReference>
<comment type="cofactor">
    <cofactor evidence="14 16">
        <name>FAD</name>
        <dbReference type="ChEBI" id="CHEBI:57692"/>
    </cofactor>
    <text evidence="14 16">Binds 1 FAD per subunit.</text>
</comment>
<dbReference type="InterPro" id="IPR050151">
    <property type="entry name" value="Class-I_Pyr_Nuc-Dis_Oxidored"/>
</dbReference>
<reference evidence="19 20" key="1">
    <citation type="submission" date="2016-11" db="EMBL/GenBank/DDBJ databases">
        <authorList>
            <person name="Jaros S."/>
            <person name="Januszkiewicz K."/>
            <person name="Wedrychowicz H."/>
        </authorList>
    </citation>
    <scope>NUCLEOTIDE SEQUENCE [LARGE SCALE GENOMIC DNA]</scope>
    <source>
        <strain evidence="19 20">DSM 21864</strain>
    </source>
</reference>
<keyword evidence="10" id="KW-1015">Disulfide bond</keyword>
<organism evidence="19 20">
    <name type="scientific">Clostridium amylolyticum</name>
    <dbReference type="NCBI Taxonomy" id="1121298"/>
    <lineage>
        <taxon>Bacteria</taxon>
        <taxon>Bacillati</taxon>
        <taxon>Bacillota</taxon>
        <taxon>Clostridia</taxon>
        <taxon>Eubacteriales</taxon>
        <taxon>Clostridiaceae</taxon>
        <taxon>Clostridium</taxon>
    </lineage>
</organism>
<evidence type="ECO:0000256" key="13">
    <source>
        <dbReference type="PIRSR" id="PIRSR000350-2"/>
    </source>
</evidence>
<evidence type="ECO:0000256" key="5">
    <source>
        <dbReference type="ARBA" id="ARBA00022490"/>
    </source>
</evidence>
<dbReference type="Pfam" id="PF07992">
    <property type="entry name" value="Pyr_redox_2"/>
    <property type="match status" value="1"/>
</dbReference>
<evidence type="ECO:0000259" key="18">
    <source>
        <dbReference type="Pfam" id="PF07992"/>
    </source>
</evidence>
<dbReference type="GO" id="GO:0050660">
    <property type="term" value="F:flavin adenine dinucleotide binding"/>
    <property type="evidence" value="ECO:0007669"/>
    <property type="project" value="InterPro"/>
</dbReference>
<evidence type="ECO:0000256" key="8">
    <source>
        <dbReference type="ARBA" id="ARBA00023002"/>
    </source>
</evidence>
<feature type="binding site" evidence="14">
    <location>
        <begin position="318"/>
        <end position="321"/>
    </location>
    <ligand>
        <name>FAD</name>
        <dbReference type="ChEBI" id="CHEBI:57692"/>
    </ligand>
</feature>
<feature type="binding site" evidence="14">
    <location>
        <begin position="182"/>
        <end position="189"/>
    </location>
    <ligand>
        <name>NAD(+)</name>
        <dbReference type="ChEBI" id="CHEBI:57540"/>
    </ligand>
</feature>
<name>A0A1M6INL2_9CLOT</name>
<dbReference type="InterPro" id="IPR001100">
    <property type="entry name" value="Pyr_nuc-diS_OxRdtase"/>
</dbReference>
<evidence type="ECO:0000256" key="14">
    <source>
        <dbReference type="PIRSR" id="PIRSR000350-3"/>
    </source>
</evidence>
<dbReference type="PANTHER" id="PTHR22912:SF217">
    <property type="entry name" value="DIHYDROLIPOYL DEHYDROGENASE"/>
    <property type="match status" value="1"/>
</dbReference>
<dbReference type="AlphaFoldDB" id="A0A1M6INL2"/>
<comment type="similarity">
    <text evidence="2 16">Belongs to the class-I pyridine nucleotide-disulfide oxidoreductase family.</text>
</comment>
<keyword evidence="6 16" id="KW-0285">Flavoprotein</keyword>
<protein>
    <recommendedName>
        <fullName evidence="4 16">Dihydrolipoyl dehydrogenase</fullName>
        <ecNumber evidence="3 16">1.8.1.4</ecNumber>
    </recommendedName>
</protein>
<keyword evidence="14" id="KW-0547">Nucleotide-binding</keyword>
<dbReference type="PRINTS" id="PR00411">
    <property type="entry name" value="PNDRDTASEI"/>
</dbReference>
<dbReference type="Gene3D" id="3.50.50.60">
    <property type="entry name" value="FAD/NAD(P)-binding domain"/>
    <property type="match status" value="2"/>
</dbReference>
<evidence type="ECO:0000256" key="3">
    <source>
        <dbReference type="ARBA" id="ARBA00012608"/>
    </source>
</evidence>
<feature type="binding site" evidence="14">
    <location>
        <begin position="145"/>
        <end position="147"/>
    </location>
    <ligand>
        <name>FAD</name>
        <dbReference type="ChEBI" id="CHEBI:57692"/>
    </ligand>
</feature>
<evidence type="ECO:0000256" key="10">
    <source>
        <dbReference type="ARBA" id="ARBA00023157"/>
    </source>
</evidence>
<evidence type="ECO:0000256" key="15">
    <source>
        <dbReference type="PIRSR" id="PIRSR000350-4"/>
    </source>
</evidence>
<dbReference type="InterPro" id="IPR006258">
    <property type="entry name" value="Lipoamide_DH"/>
</dbReference>
<dbReference type="InterPro" id="IPR004099">
    <property type="entry name" value="Pyr_nucl-diS_OxRdtase_dimer"/>
</dbReference>
<gene>
    <name evidence="19" type="ORF">SAMN05444401_2904</name>
</gene>
<feature type="binding site" evidence="14">
    <location>
        <position position="49"/>
    </location>
    <ligand>
        <name>FAD</name>
        <dbReference type="ChEBI" id="CHEBI:57692"/>
    </ligand>
</feature>
<dbReference type="PANTHER" id="PTHR22912">
    <property type="entry name" value="DISULFIDE OXIDOREDUCTASE"/>
    <property type="match status" value="1"/>
</dbReference>
<dbReference type="PIRSF" id="PIRSF000350">
    <property type="entry name" value="Mercury_reductase_MerA"/>
    <property type="match status" value="1"/>
</dbReference>
<dbReference type="Pfam" id="PF02852">
    <property type="entry name" value="Pyr_redox_dim"/>
    <property type="match status" value="1"/>
</dbReference>
<evidence type="ECO:0000256" key="4">
    <source>
        <dbReference type="ARBA" id="ARBA00016961"/>
    </source>
</evidence>
<dbReference type="GO" id="GO:0006103">
    <property type="term" value="P:2-oxoglutarate metabolic process"/>
    <property type="evidence" value="ECO:0007669"/>
    <property type="project" value="TreeGrafter"/>
</dbReference>
<keyword evidence="9 14" id="KW-0520">NAD</keyword>
<dbReference type="OrthoDB" id="9807946at2"/>
<feature type="binding site" evidence="14">
    <location>
        <position position="112"/>
    </location>
    <ligand>
        <name>FAD</name>
        <dbReference type="ChEBI" id="CHEBI:57692"/>
    </ligand>
</feature>
<evidence type="ECO:0000256" key="12">
    <source>
        <dbReference type="ARBA" id="ARBA00049187"/>
    </source>
</evidence>
<accession>A0A1M6INL2</accession>
<evidence type="ECO:0000313" key="19">
    <source>
        <dbReference type="EMBL" id="SHJ36064.1"/>
    </source>
</evidence>
<dbReference type="EMBL" id="FQZO01000004">
    <property type="protein sequence ID" value="SHJ36064.1"/>
    <property type="molecule type" value="Genomic_DNA"/>
</dbReference>
<feature type="active site" description="Proton acceptor" evidence="13">
    <location>
        <position position="442"/>
    </location>
</feature>
<dbReference type="InterPro" id="IPR016156">
    <property type="entry name" value="FAD/NAD-linked_Rdtase_dimer_sf"/>
</dbReference>
<evidence type="ECO:0000256" key="6">
    <source>
        <dbReference type="ARBA" id="ARBA00022630"/>
    </source>
</evidence>
<comment type="miscellaneous">
    <text evidence="16">The active site is a redox-active disulfide bond.</text>
</comment>
<dbReference type="STRING" id="1121298.SAMN05444401_2904"/>
<evidence type="ECO:0000313" key="20">
    <source>
        <dbReference type="Proteomes" id="UP000184080"/>
    </source>
</evidence>
<feature type="domain" description="Pyridine nucleotide-disulphide oxidoreductase dimerisation" evidence="17">
    <location>
        <begin position="345"/>
        <end position="452"/>
    </location>
</feature>
<evidence type="ECO:0000256" key="16">
    <source>
        <dbReference type="RuleBase" id="RU003692"/>
    </source>
</evidence>
<dbReference type="Proteomes" id="UP000184080">
    <property type="component" value="Unassembled WGS sequence"/>
</dbReference>
<proteinExistence type="inferred from homology"/>
<feature type="binding site" evidence="14">
    <location>
        <position position="205"/>
    </location>
    <ligand>
        <name>NAD(+)</name>
        <dbReference type="ChEBI" id="CHEBI:57540"/>
    </ligand>
</feature>
<evidence type="ECO:0000256" key="9">
    <source>
        <dbReference type="ARBA" id="ARBA00023027"/>
    </source>
</evidence>
<comment type="catalytic activity">
    <reaction evidence="12 16">
        <text>N(6)-[(R)-dihydrolipoyl]-L-lysyl-[protein] + NAD(+) = N(6)-[(R)-lipoyl]-L-lysyl-[protein] + NADH + H(+)</text>
        <dbReference type="Rhea" id="RHEA:15045"/>
        <dbReference type="Rhea" id="RHEA-COMP:10474"/>
        <dbReference type="Rhea" id="RHEA-COMP:10475"/>
        <dbReference type="ChEBI" id="CHEBI:15378"/>
        <dbReference type="ChEBI" id="CHEBI:57540"/>
        <dbReference type="ChEBI" id="CHEBI:57945"/>
        <dbReference type="ChEBI" id="CHEBI:83099"/>
        <dbReference type="ChEBI" id="CHEBI:83100"/>
        <dbReference type="EC" id="1.8.1.4"/>
    </reaction>
</comment>
<dbReference type="InterPro" id="IPR023753">
    <property type="entry name" value="FAD/NAD-binding_dom"/>
</dbReference>
<dbReference type="RefSeq" id="WP_073008073.1">
    <property type="nucleotide sequence ID" value="NZ_FQZO01000004.1"/>
</dbReference>
<comment type="subcellular location">
    <subcellularLocation>
        <location evidence="1">Cytoplasm</location>
    </subcellularLocation>
</comment>
<keyword evidence="11 16" id="KW-0676">Redox-active center</keyword>
<evidence type="ECO:0000259" key="17">
    <source>
        <dbReference type="Pfam" id="PF02852"/>
    </source>
</evidence>
<evidence type="ECO:0000256" key="2">
    <source>
        <dbReference type="ARBA" id="ARBA00007532"/>
    </source>
</evidence>
<evidence type="ECO:0000256" key="1">
    <source>
        <dbReference type="ARBA" id="ARBA00004496"/>
    </source>
</evidence>
<dbReference type="InterPro" id="IPR012999">
    <property type="entry name" value="Pyr_OxRdtase_I_AS"/>
</dbReference>
<evidence type="ECO:0000256" key="7">
    <source>
        <dbReference type="ARBA" id="ARBA00022827"/>
    </source>
</evidence>
<feature type="domain" description="FAD/NAD(P)-binding" evidence="18">
    <location>
        <begin position="4"/>
        <end position="327"/>
    </location>
</feature>
<sequence length="469" mass="50944">MEKKIIIMGGGPGGYVAAIRAAQLGAKVTLIEKEALGGTCLNKGCIPTKALYRNAELVNNLKASEDFGILVDNFTLEVNKIQERKNGIVHQLVSGVEQLMKANNIEVRKGHGVLYSCEENIKKVKITLDDGREEIVEGDNIIIATGSHTFIPPIQGVNNEGVITSDDIINFKEIPKSLVIIGGGVIGMEFGAIFNSFGTKVTIVEALPSILNMVDGEIVKRLNPMLRKKDIEVHTGAMVKSIEKHEDKLLVNVEGKKGEFTLEGEKVLIATGRKPNIQGLNLEEVNIEYDKKGIKTEDNYETSVKGIYAIGDVNGKWMLAHAASHQGVEVAERIMGIDNQGSTLIPNCIFIFPEIASLGATEEQLKAEGINYKTSKFLFGANGKALALGEGEGLIKVISDEDNKIIGVHILGPHASDLIHEGVVIMNKEVKVEDIKHMVHAHPTLSEAFYEAVLALNNEAIHAVPSRRK</sequence>
<dbReference type="NCBIfam" id="TIGR01350">
    <property type="entry name" value="lipoamide_DH"/>
    <property type="match status" value="1"/>
</dbReference>
<keyword evidence="20" id="KW-1185">Reference proteome</keyword>
<dbReference type="FunFam" id="3.30.390.30:FF:000001">
    <property type="entry name" value="Dihydrolipoyl dehydrogenase"/>
    <property type="match status" value="1"/>
</dbReference>
<keyword evidence="5" id="KW-0963">Cytoplasm</keyword>
<dbReference type="EC" id="1.8.1.4" evidence="3 16"/>
<feature type="binding site" evidence="14">
    <location>
        <position position="272"/>
    </location>
    <ligand>
        <name>NAD(+)</name>
        <dbReference type="ChEBI" id="CHEBI:57540"/>
    </ligand>
</feature>